<evidence type="ECO:0000256" key="1">
    <source>
        <dbReference type="ARBA" id="ARBA00004141"/>
    </source>
</evidence>
<gene>
    <name evidence="7" type="ORF">COY29_04855</name>
</gene>
<name>A0A2M7TL49_9BACT</name>
<accession>A0A2M7TL49</accession>
<keyword evidence="4 5" id="KW-0472">Membrane</keyword>
<evidence type="ECO:0000313" key="7">
    <source>
        <dbReference type="EMBL" id="PIZ47680.1"/>
    </source>
</evidence>
<reference evidence="8" key="1">
    <citation type="submission" date="2017-09" db="EMBL/GenBank/DDBJ databases">
        <title>Depth-based differentiation of microbial function through sediment-hosted aquifers and enrichment of novel symbionts in the deep terrestrial subsurface.</title>
        <authorList>
            <person name="Probst A.J."/>
            <person name="Ladd B."/>
            <person name="Jarett J.K."/>
            <person name="Geller-Mcgrath D.E."/>
            <person name="Sieber C.M.K."/>
            <person name="Emerson J.B."/>
            <person name="Anantharaman K."/>
            <person name="Thomas B.C."/>
            <person name="Malmstrom R."/>
            <person name="Stieglmeier M."/>
            <person name="Klingl A."/>
            <person name="Woyke T."/>
            <person name="Ryan C.M."/>
            <person name="Banfield J.F."/>
        </authorList>
    </citation>
    <scope>NUCLEOTIDE SEQUENCE [LARGE SCALE GENOMIC DNA]</scope>
</reference>
<dbReference type="PANTHER" id="PTHR37422">
    <property type="entry name" value="TEICHURONIC ACID BIOSYNTHESIS PROTEIN TUAE"/>
    <property type="match status" value="1"/>
</dbReference>
<dbReference type="EMBL" id="PFNO01000160">
    <property type="protein sequence ID" value="PIZ47680.1"/>
    <property type="molecule type" value="Genomic_DNA"/>
</dbReference>
<evidence type="ECO:0000256" key="4">
    <source>
        <dbReference type="ARBA" id="ARBA00023136"/>
    </source>
</evidence>
<feature type="transmembrane region" description="Helical" evidence="5">
    <location>
        <begin position="97"/>
        <end position="117"/>
    </location>
</feature>
<dbReference type="InterPro" id="IPR051533">
    <property type="entry name" value="WaaL-like"/>
</dbReference>
<dbReference type="AlphaFoldDB" id="A0A2M7TL49"/>
<feature type="transmembrane region" description="Helical" evidence="5">
    <location>
        <begin position="129"/>
        <end position="150"/>
    </location>
</feature>
<dbReference type="Proteomes" id="UP000229753">
    <property type="component" value="Unassembled WGS sequence"/>
</dbReference>
<sequence>MEKVIISLLFAFLALFPFGQLTKIPLTFLNLPEVHLYLTDAVLFLLVLNWGVWRVVGKRKKYQLPPLAKPIFLFAFLAGLSLAVNSPLFSGREVRVGFLYLLRWIIYAGLYFVIVDFKKKLKWLNWENMRCFLTIIGSAIGIFGLIQYFLWPNLKALEVLQYDPHFYRVVGIFLDPGFTGLILVFTLLLIIDRWFAKKEKWLIPLFLVIYSALALTYSRASWLVFLLAVLLVSYFKKSWKFLVIILALIGVTYFFLPRPAGEGGKIERTYTIEARLINSQQVLTIAKEHPLFGVGFNTYRYVQRDYGFLKSEEWQVSQAGAGADNSWLFVLATTGIFGFLSYLWLWGQALKESKKKTIVLISLLALIIHAFFLNSLFYSWIMAWVWILLAFV</sequence>
<evidence type="ECO:0000256" key="3">
    <source>
        <dbReference type="ARBA" id="ARBA00022989"/>
    </source>
</evidence>
<evidence type="ECO:0000259" key="6">
    <source>
        <dbReference type="Pfam" id="PF04932"/>
    </source>
</evidence>
<dbReference type="PANTHER" id="PTHR37422:SF13">
    <property type="entry name" value="LIPOPOLYSACCHARIDE BIOSYNTHESIS PROTEIN PA4999-RELATED"/>
    <property type="match status" value="1"/>
</dbReference>
<dbReference type="InterPro" id="IPR007016">
    <property type="entry name" value="O-antigen_ligase-rel_domated"/>
</dbReference>
<feature type="transmembrane region" description="Helical" evidence="5">
    <location>
        <begin position="238"/>
        <end position="256"/>
    </location>
</feature>
<keyword evidence="3 5" id="KW-1133">Transmembrane helix</keyword>
<feature type="transmembrane region" description="Helical" evidence="5">
    <location>
        <begin position="358"/>
        <end position="391"/>
    </location>
</feature>
<feature type="transmembrane region" description="Helical" evidence="5">
    <location>
        <begin position="170"/>
        <end position="191"/>
    </location>
</feature>
<organism evidence="7 8">
    <name type="scientific">Candidatus Woesebacteria bacterium CG_4_10_14_0_2_um_filter_39_14</name>
    <dbReference type="NCBI Taxonomy" id="1975054"/>
    <lineage>
        <taxon>Bacteria</taxon>
        <taxon>Candidatus Woeseibacteriota</taxon>
    </lineage>
</organism>
<evidence type="ECO:0000256" key="2">
    <source>
        <dbReference type="ARBA" id="ARBA00022692"/>
    </source>
</evidence>
<dbReference type="Pfam" id="PF04932">
    <property type="entry name" value="Wzy_C"/>
    <property type="match status" value="1"/>
</dbReference>
<comment type="subcellular location">
    <subcellularLocation>
        <location evidence="1">Membrane</location>
        <topology evidence="1">Multi-pass membrane protein</topology>
    </subcellularLocation>
</comment>
<comment type="caution">
    <text evidence="7">The sequence shown here is derived from an EMBL/GenBank/DDBJ whole genome shotgun (WGS) entry which is preliminary data.</text>
</comment>
<feature type="domain" description="O-antigen ligase-related" evidence="6">
    <location>
        <begin position="206"/>
        <end position="343"/>
    </location>
</feature>
<keyword evidence="2 5" id="KW-0812">Transmembrane</keyword>
<dbReference type="GO" id="GO:0016020">
    <property type="term" value="C:membrane"/>
    <property type="evidence" value="ECO:0007669"/>
    <property type="project" value="UniProtKB-SubCell"/>
</dbReference>
<evidence type="ECO:0000256" key="5">
    <source>
        <dbReference type="SAM" id="Phobius"/>
    </source>
</evidence>
<feature type="transmembrane region" description="Helical" evidence="5">
    <location>
        <begin position="203"/>
        <end position="232"/>
    </location>
</feature>
<feature type="transmembrane region" description="Helical" evidence="5">
    <location>
        <begin position="37"/>
        <end position="55"/>
    </location>
</feature>
<proteinExistence type="predicted"/>
<feature type="transmembrane region" description="Helical" evidence="5">
    <location>
        <begin position="67"/>
        <end position="85"/>
    </location>
</feature>
<evidence type="ECO:0000313" key="8">
    <source>
        <dbReference type="Proteomes" id="UP000229753"/>
    </source>
</evidence>
<feature type="transmembrane region" description="Helical" evidence="5">
    <location>
        <begin position="327"/>
        <end position="346"/>
    </location>
</feature>
<protein>
    <recommendedName>
        <fullName evidence="6">O-antigen ligase-related domain-containing protein</fullName>
    </recommendedName>
</protein>